<feature type="transmembrane region" description="Helical" evidence="1">
    <location>
        <begin position="174"/>
        <end position="194"/>
    </location>
</feature>
<accession>A0A938WYU8</accession>
<name>A0A938WYU8_9BIFI</name>
<evidence type="ECO:0000256" key="1">
    <source>
        <dbReference type="SAM" id="Phobius"/>
    </source>
</evidence>
<feature type="transmembrane region" description="Helical" evidence="1">
    <location>
        <begin position="215"/>
        <end position="236"/>
    </location>
</feature>
<dbReference type="InterPro" id="IPR025576">
    <property type="entry name" value="YwiC"/>
</dbReference>
<reference evidence="2" key="1">
    <citation type="submission" date="2020-08" db="EMBL/GenBank/DDBJ databases">
        <authorList>
            <person name="Cejkova D."/>
            <person name="Kubasova T."/>
            <person name="Jahodarova E."/>
            <person name="Rychlik I."/>
        </authorList>
    </citation>
    <scope>NUCLEOTIDE SEQUENCE</scope>
    <source>
        <strain evidence="2">An836</strain>
    </source>
</reference>
<proteinExistence type="predicted"/>
<feature type="transmembrane region" description="Helical" evidence="1">
    <location>
        <begin position="120"/>
        <end position="140"/>
    </location>
</feature>
<evidence type="ECO:0000313" key="2">
    <source>
        <dbReference type="EMBL" id="MBM6700110.1"/>
    </source>
</evidence>
<dbReference type="Pfam" id="PF14256">
    <property type="entry name" value="YwiC"/>
    <property type="match status" value="1"/>
</dbReference>
<dbReference type="Proteomes" id="UP000718821">
    <property type="component" value="Unassembled WGS sequence"/>
</dbReference>
<keyword evidence="1" id="KW-0812">Transmembrane</keyword>
<keyword evidence="3" id="KW-1185">Reference proteome</keyword>
<feature type="transmembrane region" description="Helical" evidence="1">
    <location>
        <begin position="95"/>
        <end position="114"/>
    </location>
</feature>
<reference evidence="2" key="2">
    <citation type="journal article" date="2021" name="Sci. Rep.">
        <title>The distribution of antibiotic resistance genes in chicken gut microbiota commensals.</title>
        <authorList>
            <person name="Juricova H."/>
            <person name="Matiasovicova J."/>
            <person name="Kubasova T."/>
            <person name="Cejkova D."/>
            <person name="Rychlik I."/>
        </authorList>
    </citation>
    <scope>NUCLEOTIDE SEQUENCE</scope>
    <source>
        <strain evidence="2">An836</strain>
    </source>
</reference>
<dbReference type="RefSeq" id="WP_204469415.1">
    <property type="nucleotide sequence ID" value="NZ_JACLYU010000015.1"/>
</dbReference>
<gene>
    <name evidence="2" type="ORF">H7U32_07325</name>
</gene>
<keyword evidence="1" id="KW-0472">Membrane</keyword>
<keyword evidence="1" id="KW-1133">Transmembrane helix</keyword>
<dbReference type="AlphaFoldDB" id="A0A938WYU8"/>
<feature type="transmembrane region" description="Helical" evidence="1">
    <location>
        <begin position="147"/>
        <end position="168"/>
    </location>
</feature>
<sequence>MSTTDTARTTAEAVPAARRRRAALRHWLLDQPGAVVMALFPALTGVLLAAVMAGTWPRGTRFHADGIWLFVCWALCYGVQFTASRWLRSHGARRYLPPVVAYGAALVAVGLPFVLTHPAILGWAPVYAVLAVAVFAAAWLRRERSLWGTAVAVAAAALMALLTFSYAVEPPGGTLNPLASLTIPGLLLAVWFAAEQAGSVLFVKTMIRKRGHAGYLAASWAWHAALLAVCCLAVLADTSGARMWPAAAVAAVLLVRAVALPLVARRRRLKPLVPGVTECVTSLLALAAPLLTV</sequence>
<organism evidence="2 3">
    <name type="scientific">Bifidobacterium pullorum subsp. saeculare</name>
    <dbReference type="NCBI Taxonomy" id="78257"/>
    <lineage>
        <taxon>Bacteria</taxon>
        <taxon>Bacillati</taxon>
        <taxon>Actinomycetota</taxon>
        <taxon>Actinomycetes</taxon>
        <taxon>Bifidobacteriales</taxon>
        <taxon>Bifidobacteriaceae</taxon>
        <taxon>Bifidobacterium</taxon>
    </lineage>
</organism>
<feature type="transmembrane region" description="Helical" evidence="1">
    <location>
        <begin position="28"/>
        <end position="54"/>
    </location>
</feature>
<evidence type="ECO:0000313" key="3">
    <source>
        <dbReference type="Proteomes" id="UP000718821"/>
    </source>
</evidence>
<comment type="caution">
    <text evidence="2">The sequence shown here is derived from an EMBL/GenBank/DDBJ whole genome shotgun (WGS) entry which is preliminary data.</text>
</comment>
<feature type="transmembrane region" description="Helical" evidence="1">
    <location>
        <begin position="242"/>
        <end position="264"/>
    </location>
</feature>
<dbReference type="EMBL" id="JACLYU010000015">
    <property type="protein sequence ID" value="MBM6700110.1"/>
    <property type="molecule type" value="Genomic_DNA"/>
</dbReference>
<feature type="transmembrane region" description="Helical" evidence="1">
    <location>
        <begin position="66"/>
        <end position="83"/>
    </location>
</feature>
<protein>
    <submittedName>
        <fullName evidence="2">YwiC-like family protein</fullName>
    </submittedName>
</protein>